<evidence type="ECO:0000313" key="3">
    <source>
        <dbReference type="EMBL" id="MDF0750455.1"/>
    </source>
</evidence>
<feature type="domain" description="Ice-binding protein C-terminal" evidence="2">
    <location>
        <begin position="197"/>
        <end position="218"/>
    </location>
</feature>
<name>A0ABT5Y9X5_9GAMM</name>
<dbReference type="RefSeq" id="WP_275705979.1">
    <property type="nucleotide sequence ID" value="NZ_JANCMW010000004.1"/>
</dbReference>
<evidence type="ECO:0000256" key="1">
    <source>
        <dbReference type="SAM" id="SignalP"/>
    </source>
</evidence>
<protein>
    <submittedName>
        <fullName evidence="3">PEP-CTERM sorting domain-containing protein</fullName>
    </submittedName>
</protein>
<dbReference type="EMBL" id="JANCMW010000004">
    <property type="protein sequence ID" value="MDF0750455.1"/>
    <property type="molecule type" value="Genomic_DNA"/>
</dbReference>
<accession>A0ABT5Y9X5</accession>
<gene>
    <name evidence="3" type="ORF">NLU14_09445</name>
</gene>
<keyword evidence="1" id="KW-0732">Signal</keyword>
<feature type="chain" id="PRO_5046351115" evidence="1">
    <location>
        <begin position="23"/>
        <end position="221"/>
    </location>
</feature>
<evidence type="ECO:0000259" key="2">
    <source>
        <dbReference type="Pfam" id="PF07589"/>
    </source>
</evidence>
<keyword evidence="4" id="KW-1185">Reference proteome</keyword>
<sequence length="221" mass="23313">MKGFSKGIVLAATFAVSGFANAAYIGTDGSGSYAGTYNVPGDNSYANGSLDPKGYFSGAPEYSVGDSALMGNSVVYTSNDKFRLTFTFIGYEAGWENVFLYNGVEIFNNRNTGTVGNTFSTIVTGTAGATLDFGFATYKRSGSILESQGNDNSNGSTSFNFVINELGTDFLILSLDDNNQVDDNHDDLLIKVEATKVTEPGTVALLGLGLAGLALRRKAKK</sequence>
<dbReference type="Pfam" id="PF07589">
    <property type="entry name" value="PEP-CTERM"/>
    <property type="match status" value="1"/>
</dbReference>
<evidence type="ECO:0000313" key="4">
    <source>
        <dbReference type="Proteomes" id="UP001143391"/>
    </source>
</evidence>
<proteinExistence type="predicted"/>
<feature type="signal peptide" evidence="1">
    <location>
        <begin position="1"/>
        <end position="22"/>
    </location>
</feature>
<dbReference type="Proteomes" id="UP001143391">
    <property type="component" value="Unassembled WGS sequence"/>
</dbReference>
<dbReference type="InterPro" id="IPR013424">
    <property type="entry name" value="Ice-binding_C"/>
</dbReference>
<organism evidence="3 4">
    <name type="scientific">Marinobacter iranensis</name>
    <dbReference type="NCBI Taxonomy" id="2962607"/>
    <lineage>
        <taxon>Bacteria</taxon>
        <taxon>Pseudomonadati</taxon>
        <taxon>Pseudomonadota</taxon>
        <taxon>Gammaproteobacteria</taxon>
        <taxon>Pseudomonadales</taxon>
        <taxon>Marinobacteraceae</taxon>
        <taxon>Marinobacter</taxon>
    </lineage>
</organism>
<comment type="caution">
    <text evidence="3">The sequence shown here is derived from an EMBL/GenBank/DDBJ whole genome shotgun (WGS) entry which is preliminary data.</text>
</comment>
<dbReference type="NCBIfam" id="TIGR02595">
    <property type="entry name" value="PEP_CTERM"/>
    <property type="match status" value="1"/>
</dbReference>
<reference evidence="3" key="1">
    <citation type="submission" date="2022-07" db="EMBL/GenBank/DDBJ databases">
        <title>Marinobacter iranensis a new bacterium isolate from a hipersaline lake in Iran.</title>
        <authorList>
            <person name="Mohammad A.M.A."/>
            <person name="Cristina S.-P."/>
            <person name="Antonio V."/>
        </authorList>
    </citation>
    <scope>NUCLEOTIDE SEQUENCE</scope>
    <source>
        <strain evidence="3">71-i</strain>
    </source>
</reference>